<evidence type="ECO:0000256" key="4">
    <source>
        <dbReference type="ARBA" id="ARBA00022840"/>
    </source>
</evidence>
<evidence type="ECO:0000256" key="2">
    <source>
        <dbReference type="ARBA" id="ARBA00022598"/>
    </source>
</evidence>
<dbReference type="NCBIfam" id="TIGR00132">
    <property type="entry name" value="gatA"/>
    <property type="match status" value="1"/>
</dbReference>
<sequence length="468" mass="51779">MKISDVKDRIDKEGIVPIVRSVIKNIKENDVYNSFLELNEKNAIKQAEKLSDEGNNDKPLYGVPVAVKDNIAVKNMKMTCGSKILQDYISPYNATVIEKLKKAGAIIIGKTNMDEFAMGTSNEHSAFGPVKNPLNKEYVPGGSSGGSAASVAGNLVPVSLGSDTGGSVRQPAAFTGTYGLKPTYGRVSRYGLTAFASSLDQIGPITNSMDDLVSLYSVITGKDKKDSTTVDMHLDDLNKLKNNDKKYKIGIFKSMLDDDINIKIKEDYYKILKNLQKKGHKLVELDFDKKDYIVPIYQIIAPAEASSNLARFDGIRYGTRKEGTRSKEELVSKTRNLGFGEEVKRRCLVGTFVLSSGYAEKYYKKALIARKMIKKELESKFDSVDIIATPTTPNLPFKIGEKVENILYMYKSDLFTIPANLSGLPALSIPLYKTGDFYTSVQLMGNSFKEIDLFKLGYEVEKITGGKK</sequence>
<accession>A0A5D0MEV7</accession>
<dbReference type="Gene3D" id="3.90.1300.10">
    <property type="entry name" value="Amidase signature (AS) domain"/>
    <property type="match status" value="1"/>
</dbReference>
<dbReference type="PANTHER" id="PTHR11895">
    <property type="entry name" value="TRANSAMIDASE"/>
    <property type="match status" value="1"/>
</dbReference>
<reference evidence="9" key="1">
    <citation type="submission" date="2019-08" db="EMBL/GenBank/DDBJ databases">
        <title>Genomic characterization of a novel candidate phylum (ARYD3) from a high temperature, high salinity tertiary oil reservoir in north central Oklahoma, USA.</title>
        <authorList>
            <person name="Youssef N.H."/>
            <person name="Yadav A."/>
            <person name="Elshahed M.S."/>
        </authorList>
    </citation>
    <scope>NUCLEOTIDE SEQUENCE [LARGE SCALE GENOMIC DNA]</scope>
    <source>
        <strain evidence="9">ARYD3</strain>
    </source>
</reference>
<comment type="similarity">
    <text evidence="1 7">Belongs to the amidase family. GatA subfamily.</text>
</comment>
<feature type="active site" description="Charge relay system" evidence="7">
    <location>
        <position position="68"/>
    </location>
</feature>
<feature type="domain" description="Amidase" evidence="8">
    <location>
        <begin position="18"/>
        <end position="451"/>
    </location>
</feature>
<feature type="active site" description="Acyl-ester intermediate" evidence="7">
    <location>
        <position position="167"/>
    </location>
</feature>
<feature type="active site" description="Charge relay system" evidence="7">
    <location>
        <position position="143"/>
    </location>
</feature>
<dbReference type="GO" id="GO:0006412">
    <property type="term" value="P:translation"/>
    <property type="evidence" value="ECO:0007669"/>
    <property type="project" value="UniProtKB-UniRule"/>
</dbReference>
<dbReference type="Pfam" id="PF01425">
    <property type="entry name" value="Amidase"/>
    <property type="match status" value="1"/>
</dbReference>
<evidence type="ECO:0000259" key="8">
    <source>
        <dbReference type="Pfam" id="PF01425"/>
    </source>
</evidence>
<dbReference type="InterPro" id="IPR020556">
    <property type="entry name" value="Amidase_CS"/>
</dbReference>
<dbReference type="InterPro" id="IPR023631">
    <property type="entry name" value="Amidase_dom"/>
</dbReference>
<evidence type="ECO:0000256" key="1">
    <source>
        <dbReference type="ARBA" id="ARBA00008069"/>
    </source>
</evidence>
<evidence type="ECO:0000256" key="6">
    <source>
        <dbReference type="ARBA" id="ARBA00047407"/>
    </source>
</evidence>
<protein>
    <recommendedName>
        <fullName evidence="7">Glutamyl-tRNA(Gln) amidotransferase subunit A</fullName>
        <shortName evidence="7">Glu-ADT subunit A</shortName>
        <ecNumber evidence="7">6.3.5.7</ecNumber>
    </recommendedName>
</protein>
<evidence type="ECO:0000313" key="10">
    <source>
        <dbReference type="Proteomes" id="UP000324143"/>
    </source>
</evidence>
<dbReference type="GO" id="GO:0016740">
    <property type="term" value="F:transferase activity"/>
    <property type="evidence" value="ECO:0007669"/>
    <property type="project" value="UniProtKB-KW"/>
</dbReference>
<dbReference type="AlphaFoldDB" id="A0A5D0MEV7"/>
<dbReference type="Proteomes" id="UP000324143">
    <property type="component" value="Unassembled WGS sequence"/>
</dbReference>
<gene>
    <name evidence="7 9" type="primary">gatA</name>
    <name evidence="9" type="ORF">FXF47_06680</name>
</gene>
<dbReference type="GO" id="GO:0005524">
    <property type="term" value="F:ATP binding"/>
    <property type="evidence" value="ECO:0007669"/>
    <property type="project" value="UniProtKB-KW"/>
</dbReference>
<dbReference type="PROSITE" id="PS00571">
    <property type="entry name" value="AMIDASES"/>
    <property type="match status" value="1"/>
</dbReference>
<dbReference type="EMBL" id="VSIX01000065">
    <property type="protein sequence ID" value="TYB30942.1"/>
    <property type="molecule type" value="Genomic_DNA"/>
</dbReference>
<dbReference type="EC" id="6.3.5.7" evidence="7"/>
<dbReference type="InterPro" id="IPR004412">
    <property type="entry name" value="GatA"/>
</dbReference>
<dbReference type="HAMAP" id="MF_00120">
    <property type="entry name" value="GatA"/>
    <property type="match status" value="1"/>
</dbReference>
<comment type="caution">
    <text evidence="9">The sequence shown here is derived from an EMBL/GenBank/DDBJ whole genome shotgun (WGS) entry which is preliminary data.</text>
</comment>
<dbReference type="SUPFAM" id="SSF75304">
    <property type="entry name" value="Amidase signature (AS) enzymes"/>
    <property type="match status" value="1"/>
</dbReference>
<dbReference type="InterPro" id="IPR000120">
    <property type="entry name" value="Amidase"/>
</dbReference>
<evidence type="ECO:0000256" key="7">
    <source>
        <dbReference type="HAMAP-Rule" id="MF_00120"/>
    </source>
</evidence>
<organism evidence="9 10">
    <name type="scientific">Candidatus Mcinerneyibacterium aminivorans</name>
    <dbReference type="NCBI Taxonomy" id="2703815"/>
    <lineage>
        <taxon>Bacteria</taxon>
        <taxon>Candidatus Macinerneyibacteriota</taxon>
        <taxon>Candidatus Mcinerneyibacteria</taxon>
        <taxon>Candidatus Mcinerneyibacteriales</taxon>
        <taxon>Candidatus Mcinerneyibacteriaceae</taxon>
        <taxon>Candidatus Mcinerneyibacterium</taxon>
    </lineage>
</organism>
<comment type="catalytic activity">
    <reaction evidence="6 7">
        <text>L-glutamyl-tRNA(Gln) + L-glutamine + ATP + H2O = L-glutaminyl-tRNA(Gln) + L-glutamate + ADP + phosphate + H(+)</text>
        <dbReference type="Rhea" id="RHEA:17521"/>
        <dbReference type="Rhea" id="RHEA-COMP:9681"/>
        <dbReference type="Rhea" id="RHEA-COMP:9684"/>
        <dbReference type="ChEBI" id="CHEBI:15377"/>
        <dbReference type="ChEBI" id="CHEBI:15378"/>
        <dbReference type="ChEBI" id="CHEBI:29985"/>
        <dbReference type="ChEBI" id="CHEBI:30616"/>
        <dbReference type="ChEBI" id="CHEBI:43474"/>
        <dbReference type="ChEBI" id="CHEBI:58359"/>
        <dbReference type="ChEBI" id="CHEBI:78520"/>
        <dbReference type="ChEBI" id="CHEBI:78521"/>
        <dbReference type="ChEBI" id="CHEBI:456216"/>
        <dbReference type="EC" id="6.3.5.7"/>
    </reaction>
</comment>
<dbReference type="GO" id="GO:0030956">
    <property type="term" value="C:glutamyl-tRNA(Gln) amidotransferase complex"/>
    <property type="evidence" value="ECO:0007669"/>
    <property type="project" value="InterPro"/>
</dbReference>
<keyword evidence="5 7" id="KW-0648">Protein biosynthesis</keyword>
<proteinExistence type="inferred from homology"/>
<dbReference type="GO" id="GO:0050567">
    <property type="term" value="F:glutaminyl-tRNA synthase (glutamine-hydrolyzing) activity"/>
    <property type="evidence" value="ECO:0007669"/>
    <property type="project" value="UniProtKB-UniRule"/>
</dbReference>
<dbReference type="InterPro" id="IPR036928">
    <property type="entry name" value="AS_sf"/>
</dbReference>
<dbReference type="PANTHER" id="PTHR11895:SF151">
    <property type="entry name" value="GLUTAMYL-TRNA(GLN) AMIDOTRANSFERASE SUBUNIT A"/>
    <property type="match status" value="1"/>
</dbReference>
<keyword evidence="3 7" id="KW-0547">Nucleotide-binding</keyword>
<comment type="function">
    <text evidence="7">Allows the formation of correctly charged Gln-tRNA(Gln) through the transamidation of misacylated Glu-tRNA(Gln) in organisms which lack glutaminyl-tRNA synthetase. The reaction takes place in the presence of glutamine and ATP through an activated gamma-phospho-Glu-tRNA(Gln).</text>
</comment>
<name>A0A5D0MEV7_9BACT</name>
<evidence type="ECO:0000313" key="9">
    <source>
        <dbReference type="EMBL" id="TYB30942.1"/>
    </source>
</evidence>
<keyword evidence="2 7" id="KW-0436">Ligase</keyword>
<evidence type="ECO:0000256" key="5">
    <source>
        <dbReference type="ARBA" id="ARBA00022917"/>
    </source>
</evidence>
<keyword evidence="4 7" id="KW-0067">ATP-binding</keyword>
<evidence type="ECO:0000256" key="3">
    <source>
        <dbReference type="ARBA" id="ARBA00022741"/>
    </source>
</evidence>
<comment type="subunit">
    <text evidence="7">Heterotrimer of A, B and C subunits.</text>
</comment>
<keyword evidence="10" id="KW-1185">Reference proteome</keyword>